<dbReference type="PANTHER" id="PTHR14091:SF0">
    <property type="entry name" value="PERIODIC TRYPTOPHAN PROTEIN 1 HOMOLOG"/>
    <property type="match status" value="1"/>
</dbReference>
<dbReference type="EMBL" id="QGNW01001179">
    <property type="protein sequence ID" value="RVW51616.1"/>
    <property type="molecule type" value="Genomic_DNA"/>
</dbReference>
<protein>
    <submittedName>
        <fullName evidence="5">Uncharacterized protein</fullName>
    </submittedName>
</protein>
<evidence type="ECO:0000256" key="4">
    <source>
        <dbReference type="PROSITE-ProRule" id="PRU00221"/>
    </source>
</evidence>
<dbReference type="PANTHER" id="PTHR14091">
    <property type="entry name" value="PERIODIC TRYPTOPHAN PROTEIN 1"/>
    <property type="match status" value="1"/>
</dbReference>
<reference evidence="5 6" key="1">
    <citation type="journal article" date="2018" name="PLoS Genet.">
        <title>Population sequencing reveals clonal diversity and ancestral inbreeding in the grapevine cultivar Chardonnay.</title>
        <authorList>
            <person name="Roach M.J."/>
            <person name="Johnson D.L."/>
            <person name="Bohlmann J."/>
            <person name="van Vuuren H.J."/>
            <person name="Jones S.J."/>
            <person name="Pretorius I.S."/>
            <person name="Schmidt S.A."/>
            <person name="Borneman A.R."/>
        </authorList>
    </citation>
    <scope>NUCLEOTIDE SEQUENCE [LARGE SCALE GENOMIC DNA]</scope>
    <source>
        <strain evidence="6">cv. Chardonnay</strain>
        <tissue evidence="5">Leaf</tissue>
    </source>
</reference>
<gene>
    <name evidence="5" type="ORF">CK203_066863</name>
</gene>
<dbReference type="InterPro" id="IPR019775">
    <property type="entry name" value="WD40_repeat_CS"/>
</dbReference>
<evidence type="ECO:0000313" key="6">
    <source>
        <dbReference type="Proteomes" id="UP000288805"/>
    </source>
</evidence>
<organism evidence="5 6">
    <name type="scientific">Vitis vinifera</name>
    <name type="common">Grape</name>
    <dbReference type="NCBI Taxonomy" id="29760"/>
    <lineage>
        <taxon>Eukaryota</taxon>
        <taxon>Viridiplantae</taxon>
        <taxon>Streptophyta</taxon>
        <taxon>Embryophyta</taxon>
        <taxon>Tracheophyta</taxon>
        <taxon>Spermatophyta</taxon>
        <taxon>Magnoliopsida</taxon>
        <taxon>eudicotyledons</taxon>
        <taxon>Gunneridae</taxon>
        <taxon>Pentapetalae</taxon>
        <taxon>rosids</taxon>
        <taxon>Vitales</taxon>
        <taxon>Vitaceae</taxon>
        <taxon>Viteae</taxon>
        <taxon>Vitis</taxon>
    </lineage>
</organism>
<dbReference type="GO" id="GO:0006364">
    <property type="term" value="P:rRNA processing"/>
    <property type="evidence" value="ECO:0007669"/>
    <property type="project" value="InterPro"/>
</dbReference>
<dbReference type="Gene3D" id="2.130.10.10">
    <property type="entry name" value="YVTN repeat-like/Quinoprotein amine dehydrogenase"/>
    <property type="match status" value="1"/>
</dbReference>
<dbReference type="InterPro" id="IPR015943">
    <property type="entry name" value="WD40/YVTN_repeat-like_dom_sf"/>
</dbReference>
<name>A0A438EVA5_VITVI</name>
<evidence type="ECO:0000256" key="2">
    <source>
        <dbReference type="ARBA" id="ARBA00022574"/>
    </source>
</evidence>
<evidence type="ECO:0000256" key="1">
    <source>
        <dbReference type="ARBA" id="ARBA00022553"/>
    </source>
</evidence>
<feature type="repeat" description="WD" evidence="4">
    <location>
        <begin position="24"/>
        <end position="66"/>
    </location>
</feature>
<proteinExistence type="predicted"/>
<dbReference type="PROSITE" id="PS00678">
    <property type="entry name" value="WD_REPEATS_1"/>
    <property type="match status" value="1"/>
</dbReference>
<evidence type="ECO:0000313" key="5">
    <source>
        <dbReference type="EMBL" id="RVW51616.1"/>
    </source>
</evidence>
<evidence type="ECO:0000256" key="3">
    <source>
        <dbReference type="ARBA" id="ARBA00022737"/>
    </source>
</evidence>
<keyword evidence="3" id="KW-0677">Repeat</keyword>
<dbReference type="PROSITE" id="PS50082">
    <property type="entry name" value="WD_REPEATS_2"/>
    <property type="match status" value="1"/>
</dbReference>
<sequence>MVDFLSLLLPSAYLLYLDIGQIQKRQSHRSVLGLAWNKEYRNILASASADKLVKIWDVTSGECNITMDHHTDKASIGLYFHCCILLHGLKKI</sequence>
<dbReference type="InterPro" id="IPR036322">
    <property type="entry name" value="WD40_repeat_dom_sf"/>
</dbReference>
<keyword evidence="1" id="KW-0597">Phosphoprotein</keyword>
<dbReference type="AlphaFoldDB" id="A0A438EVA5"/>
<accession>A0A438EVA5</accession>
<comment type="caution">
    <text evidence="5">The sequence shown here is derived from an EMBL/GenBank/DDBJ whole genome shotgun (WGS) entry which is preliminary data.</text>
</comment>
<dbReference type="SUPFAM" id="SSF50978">
    <property type="entry name" value="WD40 repeat-like"/>
    <property type="match status" value="1"/>
</dbReference>
<dbReference type="InterPro" id="IPR001680">
    <property type="entry name" value="WD40_rpt"/>
</dbReference>
<dbReference type="InterPro" id="IPR044285">
    <property type="entry name" value="PWP1"/>
</dbReference>
<dbReference type="SMART" id="SM00320">
    <property type="entry name" value="WD40"/>
    <property type="match status" value="1"/>
</dbReference>
<dbReference type="Proteomes" id="UP000288805">
    <property type="component" value="Unassembled WGS sequence"/>
</dbReference>
<keyword evidence="2 4" id="KW-0853">WD repeat</keyword>